<feature type="transmembrane region" description="Helical" evidence="5">
    <location>
        <begin position="172"/>
        <end position="190"/>
    </location>
</feature>
<dbReference type="Pfam" id="PF01694">
    <property type="entry name" value="Rhomboid"/>
    <property type="match status" value="1"/>
</dbReference>
<feature type="transmembrane region" description="Helical" evidence="5">
    <location>
        <begin position="113"/>
        <end position="133"/>
    </location>
</feature>
<evidence type="ECO:0000256" key="3">
    <source>
        <dbReference type="ARBA" id="ARBA00022989"/>
    </source>
</evidence>
<reference evidence="7 8" key="1">
    <citation type="submission" date="2013-01" db="EMBL/GenBank/DDBJ databases">
        <authorList>
            <person name="Fiebig A."/>
            <person name="Goeker M."/>
            <person name="Klenk H.-P.P."/>
        </authorList>
    </citation>
    <scope>NUCLEOTIDE SEQUENCE [LARGE SCALE GENOMIC DNA]</scope>
    <source>
        <strain evidence="7 8">DSM 17069</strain>
    </source>
</reference>
<keyword evidence="4 5" id="KW-0472">Membrane</keyword>
<feature type="transmembrane region" description="Helical" evidence="5">
    <location>
        <begin position="196"/>
        <end position="218"/>
    </location>
</feature>
<evidence type="ECO:0000256" key="5">
    <source>
        <dbReference type="SAM" id="Phobius"/>
    </source>
</evidence>
<evidence type="ECO:0000256" key="4">
    <source>
        <dbReference type="ARBA" id="ARBA00023136"/>
    </source>
</evidence>
<sequence>MSEQRPPAPVNPLPPFLIALFLVLIGIEAAFTLGARGFIGGPDAVGWRSAAIQDYGFNGEILRWMLEHGTYPVEHLRRLLSYAFVHGSFTHALFAGVLLLAMGKFVSDVFRHWAVLVLFLVSTVAGAAIFGLVAPGGTWLIGAFPGVYGLIGGFTYIMWLRLGQLGSNQTRAFTLIGVLMGLQLVFGLLFGGNATWIADVSGFATGFLASFVLSPGGWSRLRSKLRHD</sequence>
<evidence type="ECO:0000259" key="6">
    <source>
        <dbReference type="Pfam" id="PF01694"/>
    </source>
</evidence>
<evidence type="ECO:0000256" key="2">
    <source>
        <dbReference type="ARBA" id="ARBA00022692"/>
    </source>
</evidence>
<dbReference type="Gene3D" id="1.20.1540.10">
    <property type="entry name" value="Rhomboid-like"/>
    <property type="match status" value="1"/>
</dbReference>
<accession>A0A0A0HLK2</accession>
<comment type="caution">
    <text evidence="7">The sequence shown here is derived from an EMBL/GenBank/DDBJ whole genome shotgun (WGS) entry which is preliminary data.</text>
</comment>
<evidence type="ECO:0000313" key="8">
    <source>
        <dbReference type="Proteomes" id="UP000030021"/>
    </source>
</evidence>
<dbReference type="STRING" id="215743.ROSMUCSMR3_02969"/>
<keyword evidence="2 5" id="KW-0812">Transmembrane</keyword>
<dbReference type="EMBL" id="AONH01000013">
    <property type="protein sequence ID" value="KGM87539.1"/>
    <property type="molecule type" value="Genomic_DNA"/>
</dbReference>
<name>A0A0A0HLK2_9RHOB</name>
<dbReference type="OrthoDB" id="7836448at2"/>
<feature type="transmembrane region" description="Helical" evidence="5">
    <location>
        <begin position="79"/>
        <end position="101"/>
    </location>
</feature>
<protein>
    <submittedName>
        <fullName evidence="7">Putative membrane protein</fullName>
    </submittedName>
</protein>
<dbReference type="eggNOG" id="COG0705">
    <property type="taxonomic scope" value="Bacteria"/>
</dbReference>
<dbReference type="InterPro" id="IPR022764">
    <property type="entry name" value="Peptidase_S54_rhomboid_dom"/>
</dbReference>
<feature type="domain" description="Peptidase S54 rhomboid" evidence="6">
    <location>
        <begin position="75"/>
        <end position="214"/>
    </location>
</feature>
<dbReference type="SUPFAM" id="SSF144091">
    <property type="entry name" value="Rhomboid-like"/>
    <property type="match status" value="1"/>
</dbReference>
<keyword evidence="3 5" id="KW-1133">Transmembrane helix</keyword>
<evidence type="ECO:0000256" key="1">
    <source>
        <dbReference type="ARBA" id="ARBA00004141"/>
    </source>
</evidence>
<dbReference type="PATRIC" id="fig|1288298.3.peg.2288"/>
<organism evidence="7 8">
    <name type="scientific">Roseovarius mucosus DSM 17069</name>
    <dbReference type="NCBI Taxonomy" id="1288298"/>
    <lineage>
        <taxon>Bacteria</taxon>
        <taxon>Pseudomonadati</taxon>
        <taxon>Pseudomonadota</taxon>
        <taxon>Alphaproteobacteria</taxon>
        <taxon>Rhodobacterales</taxon>
        <taxon>Roseobacteraceae</taxon>
        <taxon>Roseovarius</taxon>
    </lineage>
</organism>
<comment type="subcellular location">
    <subcellularLocation>
        <location evidence="1">Membrane</location>
        <topology evidence="1">Multi-pass membrane protein</topology>
    </subcellularLocation>
</comment>
<gene>
    <name evidence="7" type="ORF">rosmuc_02275</name>
</gene>
<dbReference type="GO" id="GO:0004252">
    <property type="term" value="F:serine-type endopeptidase activity"/>
    <property type="evidence" value="ECO:0007669"/>
    <property type="project" value="InterPro"/>
</dbReference>
<proteinExistence type="predicted"/>
<feature type="transmembrane region" description="Helical" evidence="5">
    <location>
        <begin position="12"/>
        <end position="33"/>
    </location>
</feature>
<dbReference type="RefSeq" id="WP_037273341.1">
    <property type="nucleotide sequence ID" value="NZ_KN293980.1"/>
</dbReference>
<dbReference type="Proteomes" id="UP000030021">
    <property type="component" value="Unassembled WGS sequence"/>
</dbReference>
<feature type="transmembrane region" description="Helical" evidence="5">
    <location>
        <begin position="139"/>
        <end position="160"/>
    </location>
</feature>
<dbReference type="GO" id="GO:0016020">
    <property type="term" value="C:membrane"/>
    <property type="evidence" value="ECO:0007669"/>
    <property type="project" value="UniProtKB-SubCell"/>
</dbReference>
<dbReference type="AlphaFoldDB" id="A0A0A0HLK2"/>
<dbReference type="InterPro" id="IPR035952">
    <property type="entry name" value="Rhomboid-like_sf"/>
</dbReference>
<evidence type="ECO:0000313" key="7">
    <source>
        <dbReference type="EMBL" id="KGM87539.1"/>
    </source>
</evidence>
<dbReference type="HOGENOM" id="CLU_1188778_0_0_5"/>